<evidence type="ECO:0000256" key="1">
    <source>
        <dbReference type="SAM" id="Coils"/>
    </source>
</evidence>
<feature type="region of interest" description="Disordered" evidence="2">
    <location>
        <begin position="138"/>
        <end position="157"/>
    </location>
</feature>
<dbReference type="Proteomes" id="UP001107558">
    <property type="component" value="Chromosome 3"/>
</dbReference>
<sequence length="157" mass="17967">MENSPSYEEIMQGRVDEIRAKVEDEIIARKEKVKLLLIQRNKEKQLERKQAEENLRASLADIVPKKKLKIDNIELSNNDKAPTKKPIFVQTRLNFQKAGTSRDLLNEQAGTSKALLPEKIETKASNLKEKEKLLVVEENKETKTKPTSQRKLSASKS</sequence>
<feature type="coiled-coil region" evidence="1">
    <location>
        <begin position="34"/>
        <end position="61"/>
    </location>
</feature>
<accession>A0A9J6BPX0</accession>
<name>A0A9J6BPX0_POLVA</name>
<evidence type="ECO:0000313" key="3">
    <source>
        <dbReference type="EMBL" id="KAG5671459.1"/>
    </source>
</evidence>
<dbReference type="AlphaFoldDB" id="A0A9J6BPX0"/>
<keyword evidence="4" id="KW-1185">Reference proteome</keyword>
<dbReference type="EMBL" id="JADBJN010000003">
    <property type="protein sequence ID" value="KAG5671459.1"/>
    <property type="molecule type" value="Genomic_DNA"/>
</dbReference>
<organism evidence="3 4">
    <name type="scientific">Polypedilum vanderplanki</name>
    <name type="common">Sleeping chironomid midge</name>
    <dbReference type="NCBI Taxonomy" id="319348"/>
    <lineage>
        <taxon>Eukaryota</taxon>
        <taxon>Metazoa</taxon>
        <taxon>Ecdysozoa</taxon>
        <taxon>Arthropoda</taxon>
        <taxon>Hexapoda</taxon>
        <taxon>Insecta</taxon>
        <taxon>Pterygota</taxon>
        <taxon>Neoptera</taxon>
        <taxon>Endopterygota</taxon>
        <taxon>Diptera</taxon>
        <taxon>Nematocera</taxon>
        <taxon>Chironomoidea</taxon>
        <taxon>Chironomidae</taxon>
        <taxon>Chironominae</taxon>
        <taxon>Polypedilum</taxon>
        <taxon>Polypedilum</taxon>
    </lineage>
</organism>
<evidence type="ECO:0000256" key="2">
    <source>
        <dbReference type="SAM" id="MobiDB-lite"/>
    </source>
</evidence>
<protein>
    <submittedName>
        <fullName evidence="3">Uncharacterized protein</fullName>
    </submittedName>
</protein>
<evidence type="ECO:0000313" key="4">
    <source>
        <dbReference type="Proteomes" id="UP001107558"/>
    </source>
</evidence>
<feature type="compositionally biased region" description="Polar residues" evidence="2">
    <location>
        <begin position="145"/>
        <end position="157"/>
    </location>
</feature>
<keyword evidence="1" id="KW-0175">Coiled coil</keyword>
<gene>
    <name evidence="3" type="ORF">PVAND_001654</name>
</gene>
<comment type="caution">
    <text evidence="3">The sequence shown here is derived from an EMBL/GenBank/DDBJ whole genome shotgun (WGS) entry which is preliminary data.</text>
</comment>
<reference evidence="3" key="1">
    <citation type="submission" date="2021-03" db="EMBL/GenBank/DDBJ databases">
        <title>Chromosome level genome of the anhydrobiotic midge Polypedilum vanderplanki.</title>
        <authorList>
            <person name="Yoshida Y."/>
            <person name="Kikawada T."/>
            <person name="Gusev O."/>
        </authorList>
    </citation>
    <scope>NUCLEOTIDE SEQUENCE</scope>
    <source>
        <strain evidence="3">NIAS01</strain>
        <tissue evidence="3">Whole body or cell culture</tissue>
    </source>
</reference>
<proteinExistence type="predicted"/>